<reference evidence="2 3" key="1">
    <citation type="submission" date="2015-07" db="EMBL/GenBank/DDBJ databases">
        <authorList>
            <person name="Noorani M."/>
        </authorList>
    </citation>
    <scope>NUCLEOTIDE SEQUENCE [LARGE SCALE GENOMIC DNA]</scope>
    <source>
        <strain evidence="2 3">CECT 7802</strain>
    </source>
</reference>
<name>A0A0M6YG15_9RHOB</name>
<evidence type="ECO:0000256" key="1">
    <source>
        <dbReference type="SAM" id="SignalP"/>
    </source>
</evidence>
<feature type="chain" id="PRO_5005807992" evidence="1">
    <location>
        <begin position="21"/>
        <end position="160"/>
    </location>
</feature>
<keyword evidence="3" id="KW-1185">Reference proteome</keyword>
<keyword evidence="1" id="KW-0732">Signal</keyword>
<evidence type="ECO:0000313" key="3">
    <source>
        <dbReference type="Proteomes" id="UP000049222"/>
    </source>
</evidence>
<accession>A0A0M6YG15</accession>
<dbReference type="PROSITE" id="PS51257">
    <property type="entry name" value="PROKAR_LIPOPROTEIN"/>
    <property type="match status" value="1"/>
</dbReference>
<dbReference type="Proteomes" id="UP000049222">
    <property type="component" value="Unassembled WGS sequence"/>
</dbReference>
<feature type="signal peptide" evidence="1">
    <location>
        <begin position="1"/>
        <end position="20"/>
    </location>
</feature>
<protein>
    <submittedName>
        <fullName evidence="2">Uncharacterized protein</fullName>
    </submittedName>
</protein>
<sequence length="160" mass="16588">MNRFAIAAVLSTCVAGQAAALSCLPTSVAATFQLASEAEAEYVVAVGRFQPLPNQSLPGTGDDPNDKKGYSLKGRFGGRLGGPDGFTQEAVFPVTVEVRCDGPWCGGVPLDRVVAFIERREGENILVANPCSVFSLSATPQVVDQAEVCLAGGPCEAAAR</sequence>
<dbReference type="AlphaFoldDB" id="A0A0M6YG15"/>
<dbReference type="OrthoDB" id="8451541at2"/>
<gene>
    <name evidence="2" type="ORF">JDO7802_01314</name>
</gene>
<dbReference type="EMBL" id="CXSU01000011">
    <property type="protein sequence ID" value="CTQ49301.1"/>
    <property type="molecule type" value="Genomic_DNA"/>
</dbReference>
<organism evidence="2 3">
    <name type="scientific">Jannaschia donghaensis</name>
    <dbReference type="NCBI Taxonomy" id="420998"/>
    <lineage>
        <taxon>Bacteria</taxon>
        <taxon>Pseudomonadati</taxon>
        <taxon>Pseudomonadota</taxon>
        <taxon>Alphaproteobacteria</taxon>
        <taxon>Rhodobacterales</taxon>
        <taxon>Roseobacteraceae</taxon>
        <taxon>Jannaschia</taxon>
    </lineage>
</organism>
<proteinExistence type="predicted"/>
<dbReference type="RefSeq" id="WP_055083794.1">
    <property type="nucleotide sequence ID" value="NZ_CXSU01000011.1"/>
</dbReference>
<evidence type="ECO:0000313" key="2">
    <source>
        <dbReference type="EMBL" id="CTQ49301.1"/>
    </source>
</evidence>
<dbReference type="STRING" id="420998.JDO7802_01314"/>